<accession>A0AAN6RUG6</accession>
<dbReference type="Proteomes" id="UP001303889">
    <property type="component" value="Unassembled WGS sequence"/>
</dbReference>
<feature type="transmembrane region" description="Helical" evidence="1">
    <location>
        <begin position="496"/>
        <end position="518"/>
    </location>
</feature>
<keyword evidence="1" id="KW-0812">Transmembrane</keyword>
<feature type="transmembrane region" description="Helical" evidence="1">
    <location>
        <begin position="29"/>
        <end position="49"/>
    </location>
</feature>
<gene>
    <name evidence="2" type="ORF">C8A05DRAFT_42969</name>
</gene>
<keyword evidence="3" id="KW-1185">Reference proteome</keyword>
<dbReference type="PANTHER" id="PTHR35394">
    <property type="entry name" value="DUF3176 DOMAIN-CONTAINING PROTEIN"/>
    <property type="match status" value="1"/>
</dbReference>
<feature type="transmembrane region" description="Helical" evidence="1">
    <location>
        <begin position="118"/>
        <end position="141"/>
    </location>
</feature>
<protein>
    <submittedName>
        <fullName evidence="2">Uncharacterized protein</fullName>
    </submittedName>
</protein>
<dbReference type="PANTHER" id="PTHR35394:SF5">
    <property type="entry name" value="DUF3176 DOMAIN-CONTAINING PROTEIN"/>
    <property type="match status" value="1"/>
</dbReference>
<sequence length="603" mass="65484">MDRHPRLQRGSTALLSAWAKLTETWTFEFGGFVAALACLAATVALLSHYNNKPNPAWHVTLNFVLSLLGNAAFASTLFGVHASVAQSKWIWFVKRPRPMADLATFQNARGGLVGAVQLPFAVGAHIAIIATSLAVVMGTLWGPFTQNLIRYESGNIPVDGGTALLSRSVEYTYHQDPSLEFDIMSALITAPNDDVNQPKFFCSTGNCTWDRVATLGFCSRCTDLTPQIELACKAYNLTSASAPGVGRRCTAVLPAGTAGLYYIDTDREATEALMNITQVGGRNGLRYHAIRMLPPYHIDSDPKPLVTLADFSATECSLSLCVLSLQASVLSGTYTETVRDTFTEAPPGDTHWMFHKLQPPWGREHGINPAANLSFGFSERMYQDWMYNHFLLDNYTIPGWAKTRDSHSGIVFCIQGPDPDCTQDRMPGLLFSPNYTPSACGSPNADTFACAMRGVAAALTKALRNAGVTANGTGIGDEFLVQGRAERATTFVRVRWGWIALPCAVWVLGLAAWAVVAFQTRRMGLPTWRDDPLPLAFLYREEGGGGRRGETQLRDGLLAADDCSSWAYEKVAEGMSVQLREVPCQAGGGSTGVMRLVLTEQGG</sequence>
<name>A0AAN6RUG6_9PEZI</name>
<dbReference type="EMBL" id="MU855425">
    <property type="protein sequence ID" value="KAK3903872.1"/>
    <property type="molecule type" value="Genomic_DNA"/>
</dbReference>
<proteinExistence type="predicted"/>
<evidence type="ECO:0000313" key="3">
    <source>
        <dbReference type="Proteomes" id="UP001303889"/>
    </source>
</evidence>
<evidence type="ECO:0000256" key="1">
    <source>
        <dbReference type="SAM" id="Phobius"/>
    </source>
</evidence>
<keyword evidence="1" id="KW-0472">Membrane</keyword>
<dbReference type="InterPro" id="IPR021514">
    <property type="entry name" value="DUF3176"/>
</dbReference>
<reference evidence="2" key="2">
    <citation type="submission" date="2023-05" db="EMBL/GenBank/DDBJ databases">
        <authorList>
            <consortium name="Lawrence Berkeley National Laboratory"/>
            <person name="Steindorff A."/>
            <person name="Hensen N."/>
            <person name="Bonometti L."/>
            <person name="Westerberg I."/>
            <person name="Brannstrom I.O."/>
            <person name="Guillou S."/>
            <person name="Cros-Aarteil S."/>
            <person name="Calhoun S."/>
            <person name="Haridas S."/>
            <person name="Kuo A."/>
            <person name="Mondo S."/>
            <person name="Pangilinan J."/>
            <person name="Riley R."/>
            <person name="Labutti K."/>
            <person name="Andreopoulos B."/>
            <person name="Lipzen A."/>
            <person name="Chen C."/>
            <person name="Yanf M."/>
            <person name="Daum C."/>
            <person name="Ng V."/>
            <person name="Clum A."/>
            <person name="Ohm R."/>
            <person name="Martin F."/>
            <person name="Silar P."/>
            <person name="Natvig D."/>
            <person name="Lalanne C."/>
            <person name="Gautier V."/>
            <person name="Ament-Velasquez S.L."/>
            <person name="Kruys A."/>
            <person name="Hutchinson M.I."/>
            <person name="Powell A.J."/>
            <person name="Barry K."/>
            <person name="Miller A.N."/>
            <person name="Grigoriev I.V."/>
            <person name="Debuchy R."/>
            <person name="Gladieux P."/>
            <person name="Thoren M.H."/>
            <person name="Johannesson H."/>
        </authorList>
    </citation>
    <scope>NUCLEOTIDE SEQUENCE</scope>
    <source>
        <strain evidence="2">CBS 103.79</strain>
    </source>
</reference>
<organism evidence="2 3">
    <name type="scientific">Staphylotrichum tortipilum</name>
    <dbReference type="NCBI Taxonomy" id="2831512"/>
    <lineage>
        <taxon>Eukaryota</taxon>
        <taxon>Fungi</taxon>
        <taxon>Dikarya</taxon>
        <taxon>Ascomycota</taxon>
        <taxon>Pezizomycotina</taxon>
        <taxon>Sordariomycetes</taxon>
        <taxon>Sordariomycetidae</taxon>
        <taxon>Sordariales</taxon>
        <taxon>Chaetomiaceae</taxon>
        <taxon>Staphylotrichum</taxon>
    </lineage>
</organism>
<comment type="caution">
    <text evidence="2">The sequence shown here is derived from an EMBL/GenBank/DDBJ whole genome shotgun (WGS) entry which is preliminary data.</text>
</comment>
<dbReference type="Pfam" id="PF11374">
    <property type="entry name" value="DUF3176"/>
    <property type="match status" value="1"/>
</dbReference>
<dbReference type="AlphaFoldDB" id="A0AAN6RUG6"/>
<keyword evidence="1" id="KW-1133">Transmembrane helix</keyword>
<evidence type="ECO:0000313" key="2">
    <source>
        <dbReference type="EMBL" id="KAK3903872.1"/>
    </source>
</evidence>
<feature type="transmembrane region" description="Helical" evidence="1">
    <location>
        <begin position="61"/>
        <end position="85"/>
    </location>
</feature>
<reference evidence="2" key="1">
    <citation type="journal article" date="2023" name="Mol. Phylogenet. Evol.">
        <title>Genome-scale phylogeny and comparative genomics of the fungal order Sordariales.</title>
        <authorList>
            <person name="Hensen N."/>
            <person name="Bonometti L."/>
            <person name="Westerberg I."/>
            <person name="Brannstrom I.O."/>
            <person name="Guillou S."/>
            <person name="Cros-Aarteil S."/>
            <person name="Calhoun S."/>
            <person name="Haridas S."/>
            <person name="Kuo A."/>
            <person name="Mondo S."/>
            <person name="Pangilinan J."/>
            <person name="Riley R."/>
            <person name="LaButti K."/>
            <person name="Andreopoulos B."/>
            <person name="Lipzen A."/>
            <person name="Chen C."/>
            <person name="Yan M."/>
            <person name="Daum C."/>
            <person name="Ng V."/>
            <person name="Clum A."/>
            <person name="Steindorff A."/>
            <person name="Ohm R.A."/>
            <person name="Martin F."/>
            <person name="Silar P."/>
            <person name="Natvig D.O."/>
            <person name="Lalanne C."/>
            <person name="Gautier V."/>
            <person name="Ament-Velasquez S.L."/>
            <person name="Kruys A."/>
            <person name="Hutchinson M.I."/>
            <person name="Powell A.J."/>
            <person name="Barry K."/>
            <person name="Miller A.N."/>
            <person name="Grigoriev I.V."/>
            <person name="Debuchy R."/>
            <person name="Gladieux P."/>
            <person name="Hiltunen Thoren M."/>
            <person name="Johannesson H."/>
        </authorList>
    </citation>
    <scope>NUCLEOTIDE SEQUENCE</scope>
    <source>
        <strain evidence="2">CBS 103.79</strain>
    </source>
</reference>